<feature type="region of interest" description="Disordered" evidence="2">
    <location>
        <begin position="135"/>
        <end position="157"/>
    </location>
</feature>
<dbReference type="SUPFAM" id="SSF51004">
    <property type="entry name" value="C-terminal (heme d1) domain of cytochrome cd1-nitrite reductase"/>
    <property type="match status" value="1"/>
</dbReference>
<evidence type="ECO:0000256" key="2">
    <source>
        <dbReference type="SAM" id="MobiDB-lite"/>
    </source>
</evidence>
<evidence type="ECO:0000256" key="1">
    <source>
        <dbReference type="ARBA" id="ARBA00005564"/>
    </source>
</evidence>
<dbReference type="InterPro" id="IPR015943">
    <property type="entry name" value="WD40/YVTN_repeat-like_dom_sf"/>
</dbReference>
<evidence type="ECO:0008006" key="5">
    <source>
        <dbReference type="Google" id="ProtNLM"/>
    </source>
</evidence>
<dbReference type="InterPro" id="IPR050282">
    <property type="entry name" value="Cycloisomerase_2"/>
</dbReference>
<reference evidence="3 4" key="1">
    <citation type="journal article" date="2013" name="Genome Announc.">
        <title>Genome Sequence of Streptomyces violaceusniger Strain SPC6, a Halotolerant Streptomycete That Exhibits Rapid Growth and Development.</title>
        <authorList>
            <person name="Chen X."/>
            <person name="Zhang B."/>
            <person name="Zhang W."/>
            <person name="Wu X."/>
            <person name="Zhang M."/>
            <person name="Chen T."/>
            <person name="Liu G."/>
            <person name="Dyson P."/>
        </authorList>
    </citation>
    <scope>NUCLEOTIDE SEQUENCE [LARGE SCALE GENOMIC DNA]</scope>
    <source>
        <strain evidence="3 4">SPC6</strain>
    </source>
</reference>
<dbReference type="OrthoDB" id="9790815at2"/>
<dbReference type="InterPro" id="IPR019405">
    <property type="entry name" value="Lactonase_7-beta_prop"/>
</dbReference>
<dbReference type="Gene3D" id="2.130.10.10">
    <property type="entry name" value="YVTN repeat-like/Quinoprotein amine dehydrogenase"/>
    <property type="match status" value="1"/>
</dbReference>
<sequence length="350" mass="35739">MEQSGGVWAYIGSFTSGGGQGITVAAVDPASGALTPRSTVGGLVNPSWLALDRAAGVLYAVGEAESGEVAAFRARGGELTPLGRPVAVDGSGPTHLSVVGRRLLTANYGSGSVSSLPLDGEGGVAGPAVVLAHQGSGPDPDRQEAPHAHQVLPDPSGRWVLTTDLGTDSVRVCALDPGSGAPRVHGEVGLRAGSGPRHLAFHPDGAVVYVLHELEPQVTVCRWEAGAGRLEPLSEVAVAGGGTAADDVRVYPSVPVVSADGRFLWAAVRGANTVVTLDLEDGPEKPRVAGSADCGGVWPRDLVADPSGRRLYVANEWSGDVTWFDVDPRDGRLRRGGSVEVPAAACVVLA</sequence>
<accession>A0A1D3DLL0</accession>
<evidence type="ECO:0000313" key="3">
    <source>
        <dbReference type="EMBL" id="OEJ93204.1"/>
    </source>
</evidence>
<proteinExistence type="inferred from homology"/>
<dbReference type="PANTHER" id="PTHR30344">
    <property type="entry name" value="6-PHOSPHOGLUCONOLACTONASE-RELATED"/>
    <property type="match status" value="1"/>
</dbReference>
<dbReference type="STRING" id="1306406.J116_000585"/>
<dbReference type="Pfam" id="PF10282">
    <property type="entry name" value="Lactonase"/>
    <property type="match status" value="1"/>
</dbReference>
<dbReference type="PANTHER" id="PTHR30344:SF1">
    <property type="entry name" value="6-PHOSPHOGLUCONOLACTONASE"/>
    <property type="match status" value="1"/>
</dbReference>
<organism evidence="3 4">
    <name type="scientific">Streptomyces thermolilacinus SPC6</name>
    <dbReference type="NCBI Taxonomy" id="1306406"/>
    <lineage>
        <taxon>Bacteria</taxon>
        <taxon>Bacillati</taxon>
        <taxon>Actinomycetota</taxon>
        <taxon>Actinomycetes</taxon>
        <taxon>Kitasatosporales</taxon>
        <taxon>Streptomycetaceae</taxon>
        <taxon>Streptomyces</taxon>
    </lineage>
</organism>
<dbReference type="AlphaFoldDB" id="A0A1D3DLL0"/>
<dbReference type="Proteomes" id="UP000095329">
    <property type="component" value="Unassembled WGS sequence"/>
</dbReference>
<keyword evidence="4" id="KW-1185">Reference proteome</keyword>
<dbReference type="InterPro" id="IPR011048">
    <property type="entry name" value="Haem_d1_sf"/>
</dbReference>
<dbReference type="RefSeq" id="WP_023591316.1">
    <property type="nucleotide sequence ID" value="NZ_ASHX02000001.1"/>
</dbReference>
<comment type="caution">
    <text evidence="3">The sequence shown here is derived from an EMBL/GenBank/DDBJ whole genome shotgun (WGS) entry which is preliminary data.</text>
</comment>
<gene>
    <name evidence="3" type="ORF">J116_000585</name>
</gene>
<comment type="similarity">
    <text evidence="1">Belongs to the cycloisomerase 2 family.</text>
</comment>
<evidence type="ECO:0000313" key="4">
    <source>
        <dbReference type="Proteomes" id="UP000095329"/>
    </source>
</evidence>
<dbReference type="eggNOG" id="COG2706">
    <property type="taxonomic scope" value="Bacteria"/>
</dbReference>
<dbReference type="GO" id="GO:0005829">
    <property type="term" value="C:cytosol"/>
    <property type="evidence" value="ECO:0007669"/>
    <property type="project" value="TreeGrafter"/>
</dbReference>
<dbReference type="GO" id="GO:0017057">
    <property type="term" value="F:6-phosphogluconolactonase activity"/>
    <property type="evidence" value="ECO:0007669"/>
    <property type="project" value="TreeGrafter"/>
</dbReference>
<protein>
    <recommendedName>
        <fullName evidence="5">Lactonase</fullName>
    </recommendedName>
</protein>
<name>A0A1D3DLL0_9ACTN</name>
<dbReference type="EMBL" id="ASHX02000001">
    <property type="protein sequence ID" value="OEJ93204.1"/>
    <property type="molecule type" value="Genomic_DNA"/>
</dbReference>